<evidence type="ECO:0000256" key="14">
    <source>
        <dbReference type="SAM" id="Phobius"/>
    </source>
</evidence>
<keyword evidence="11 14" id="KW-1133">Transmembrane helix</keyword>
<evidence type="ECO:0000256" key="6">
    <source>
        <dbReference type="ARBA" id="ARBA00022679"/>
    </source>
</evidence>
<proteinExistence type="predicted"/>
<dbReference type="Pfam" id="PF13493">
    <property type="entry name" value="DUF4118"/>
    <property type="match status" value="1"/>
</dbReference>
<evidence type="ECO:0000256" key="7">
    <source>
        <dbReference type="ARBA" id="ARBA00022692"/>
    </source>
</evidence>
<dbReference type="Gene3D" id="3.40.50.300">
    <property type="entry name" value="P-loop containing nucleotide triphosphate hydrolases"/>
    <property type="match status" value="1"/>
</dbReference>
<keyword evidence="6" id="KW-0808">Transferase</keyword>
<feature type="transmembrane region" description="Helical" evidence="14">
    <location>
        <begin position="390"/>
        <end position="409"/>
    </location>
</feature>
<dbReference type="Gene3D" id="1.10.287.130">
    <property type="match status" value="1"/>
</dbReference>
<dbReference type="InterPro" id="IPR038318">
    <property type="entry name" value="KdpD_sf"/>
</dbReference>
<gene>
    <name evidence="16" type="ORF">EV644_13832</name>
</gene>
<keyword evidence="12" id="KW-0902">Two-component regulatory system</keyword>
<protein>
    <recommendedName>
        <fullName evidence="4">histidine kinase</fullName>
        <ecNumber evidence="4">2.7.13.3</ecNumber>
    </recommendedName>
</protein>
<dbReference type="PRINTS" id="PR00344">
    <property type="entry name" value="BCTRLSENSOR"/>
</dbReference>
<name>A0ABY2B7I0_9ACTN</name>
<keyword evidence="8" id="KW-0547">Nucleotide-binding</keyword>
<dbReference type="SUPFAM" id="SSF55874">
    <property type="entry name" value="ATPase domain of HSP90 chaperone/DNA topoisomerase II/histidine kinase"/>
    <property type="match status" value="1"/>
</dbReference>
<evidence type="ECO:0000256" key="9">
    <source>
        <dbReference type="ARBA" id="ARBA00022777"/>
    </source>
</evidence>
<dbReference type="SMART" id="SM00388">
    <property type="entry name" value="HisKA"/>
    <property type="match status" value="1"/>
</dbReference>
<keyword evidence="7 14" id="KW-0812">Transmembrane</keyword>
<feature type="transmembrane region" description="Helical" evidence="14">
    <location>
        <begin position="470"/>
        <end position="487"/>
    </location>
</feature>
<comment type="subcellular location">
    <subcellularLocation>
        <location evidence="3">Cell membrane</location>
    </subcellularLocation>
    <subcellularLocation>
        <location evidence="2">Membrane</location>
        <topology evidence="2">Multi-pass membrane protein</topology>
    </subcellularLocation>
</comment>
<sequence>MIEGHGKGAAVARGTLRIYLGMAPGVGKTYAMLAEGQRRRGRGTDVVVGYVETYNRPRTAALLEGLEVVPRRPLTYRGAAFEEMDLDAVLRRRPQVALVDELAHTNIPGSKNEKRWEDVEELLEAGIDVVTTVNIQHLESLSDVVQRITGIQQRETIPDEIVRRADQLEIVDISPEALRRRMVHGNIYPPERVDAALSNYFRTGNLSALRELALLWIAERVDEGLQRYRSAHGIEQPWEARERIVVAITGGREGETLIRRAARIAARTAGADLLAVHVVRSDGLTGADPAELAHQRTLLESMGGTWHQTMGDDVATAILAFARSENATQVVLGASRRGRLESFLVGEGIGQRVTRLSGHIDVHLVTHEEVGGFRGPALPVPGKGLSSRRGFEGLALAMVALPLLTVLLTRARDQLNLASDILIYLLVVIAVAVVGGIWPALVAALAASLLLNYFFFPPLHAFNIADTNNSLTLVVFVAVAALVAVLVERVVRRTREAAHATAEASTLATLAGSVLRGETALPALLERARETFGFSSVGLLERAADHPDEPWEVVAFGGDTPPAADADVQIALSGTRMLAASGRAPRAEDRRVLAAFAAHAVVREQELLSEHAAEAEEIADADRMRTGLLTTVGHELSGPLSSAKEAVTNLRKRSVSWTDAERNELLTTEESLDRLTALIENLLDMSRLQAGALMVALRPVALDELVPRILDDLGPSGHAVAVDVPEGLPDVLVDAALLERVLANLVAIALRFSPQGAPPLVAASYHADHVEVRVVDRGPGVHRQDRDRMFQPFQTLGDRDTAAGVGLGPALCRGLTEAMGGTLEADDTPGGGLTMTIALPVAGEPVQAAPEEEHLSHQAEIT</sequence>
<keyword evidence="9 16" id="KW-0418">Kinase</keyword>
<dbReference type="SUPFAM" id="SSF47384">
    <property type="entry name" value="Homodimeric domain of signal transducing histidine kinase"/>
    <property type="match status" value="1"/>
</dbReference>
<feature type="transmembrane region" description="Helical" evidence="14">
    <location>
        <begin position="421"/>
        <end position="450"/>
    </location>
</feature>
<accession>A0ABY2B7I0</accession>
<dbReference type="Pfam" id="PF02518">
    <property type="entry name" value="HATPase_c"/>
    <property type="match status" value="1"/>
</dbReference>
<evidence type="ECO:0000256" key="1">
    <source>
        <dbReference type="ARBA" id="ARBA00000085"/>
    </source>
</evidence>
<dbReference type="GO" id="GO:0016301">
    <property type="term" value="F:kinase activity"/>
    <property type="evidence" value="ECO:0007669"/>
    <property type="project" value="UniProtKB-KW"/>
</dbReference>
<keyword evidence="10" id="KW-0067">ATP-binding</keyword>
<evidence type="ECO:0000256" key="12">
    <source>
        <dbReference type="ARBA" id="ARBA00023012"/>
    </source>
</evidence>
<dbReference type="Proteomes" id="UP000295818">
    <property type="component" value="Unassembled WGS sequence"/>
</dbReference>
<keyword evidence="13 14" id="KW-0472">Membrane</keyword>
<dbReference type="InterPro" id="IPR003852">
    <property type="entry name" value="Sig_transdc_His_kinase_KdpD_N"/>
</dbReference>
<reference evidence="16 17" key="1">
    <citation type="journal article" date="2015" name="Stand. Genomic Sci.">
        <title>Genomic Encyclopedia of Bacterial and Archaeal Type Strains, Phase III: the genomes of soil and plant-associated and newly described type strains.</title>
        <authorList>
            <person name="Whitman W.B."/>
            <person name="Woyke T."/>
            <person name="Klenk H.P."/>
            <person name="Zhou Y."/>
            <person name="Lilburn T.G."/>
            <person name="Beck B.J."/>
            <person name="De Vos P."/>
            <person name="Vandamme P."/>
            <person name="Eisen J.A."/>
            <person name="Garrity G."/>
            <person name="Hugenholtz P."/>
            <person name="Kyrpides N.C."/>
        </authorList>
    </citation>
    <scope>NUCLEOTIDE SEQUENCE [LARGE SCALE GENOMIC DNA]</scope>
    <source>
        <strain evidence="16 17">VKM Ac-2538</strain>
    </source>
</reference>
<evidence type="ECO:0000256" key="2">
    <source>
        <dbReference type="ARBA" id="ARBA00004141"/>
    </source>
</evidence>
<dbReference type="SMART" id="SM00387">
    <property type="entry name" value="HATPase_c"/>
    <property type="match status" value="1"/>
</dbReference>
<dbReference type="EC" id="2.7.13.3" evidence="4"/>
<dbReference type="Pfam" id="PF00582">
    <property type="entry name" value="Usp"/>
    <property type="match status" value="1"/>
</dbReference>
<comment type="caution">
    <text evidence="16">The sequence shown here is derived from an EMBL/GenBank/DDBJ whole genome shotgun (WGS) entry which is preliminary data.</text>
</comment>
<dbReference type="CDD" id="cd00075">
    <property type="entry name" value="HATPase"/>
    <property type="match status" value="1"/>
</dbReference>
<evidence type="ECO:0000256" key="4">
    <source>
        <dbReference type="ARBA" id="ARBA00012438"/>
    </source>
</evidence>
<dbReference type="InterPro" id="IPR014729">
    <property type="entry name" value="Rossmann-like_a/b/a_fold"/>
</dbReference>
<dbReference type="SUPFAM" id="SSF52402">
    <property type="entry name" value="Adenine nucleotide alpha hydrolases-like"/>
    <property type="match status" value="1"/>
</dbReference>
<dbReference type="InterPro" id="IPR005467">
    <property type="entry name" value="His_kinase_dom"/>
</dbReference>
<dbReference type="InterPro" id="IPR003594">
    <property type="entry name" value="HATPase_dom"/>
</dbReference>
<dbReference type="InterPro" id="IPR027417">
    <property type="entry name" value="P-loop_NTPase"/>
</dbReference>
<dbReference type="Gene3D" id="3.30.565.10">
    <property type="entry name" value="Histidine kinase-like ATPase, C-terminal domain"/>
    <property type="match status" value="1"/>
</dbReference>
<organism evidence="16 17">
    <name type="scientific">Kribbella orskensis</name>
    <dbReference type="NCBI Taxonomy" id="2512216"/>
    <lineage>
        <taxon>Bacteria</taxon>
        <taxon>Bacillati</taxon>
        <taxon>Actinomycetota</taxon>
        <taxon>Actinomycetes</taxon>
        <taxon>Propionibacteriales</taxon>
        <taxon>Kribbellaceae</taxon>
        <taxon>Kribbella</taxon>
    </lineage>
</organism>
<evidence type="ECO:0000256" key="13">
    <source>
        <dbReference type="ARBA" id="ARBA00023136"/>
    </source>
</evidence>
<keyword evidence="5" id="KW-0597">Phosphoprotein</keyword>
<dbReference type="PROSITE" id="PS50109">
    <property type="entry name" value="HIS_KIN"/>
    <property type="match status" value="1"/>
</dbReference>
<keyword evidence="17" id="KW-1185">Reference proteome</keyword>
<dbReference type="InterPro" id="IPR004358">
    <property type="entry name" value="Sig_transdc_His_kin-like_C"/>
</dbReference>
<dbReference type="Gene3D" id="3.40.50.620">
    <property type="entry name" value="HUPs"/>
    <property type="match status" value="1"/>
</dbReference>
<evidence type="ECO:0000256" key="10">
    <source>
        <dbReference type="ARBA" id="ARBA00022840"/>
    </source>
</evidence>
<dbReference type="CDD" id="cd00082">
    <property type="entry name" value="HisKA"/>
    <property type="match status" value="1"/>
</dbReference>
<dbReference type="PANTHER" id="PTHR45569">
    <property type="entry name" value="SENSOR PROTEIN KDPD"/>
    <property type="match status" value="1"/>
</dbReference>
<dbReference type="PANTHER" id="PTHR45569:SF1">
    <property type="entry name" value="SENSOR PROTEIN KDPD"/>
    <property type="match status" value="1"/>
</dbReference>
<dbReference type="Pfam" id="PF02702">
    <property type="entry name" value="KdpD"/>
    <property type="match status" value="1"/>
</dbReference>
<dbReference type="InterPro" id="IPR006016">
    <property type="entry name" value="UspA"/>
</dbReference>
<evidence type="ECO:0000256" key="8">
    <source>
        <dbReference type="ARBA" id="ARBA00022741"/>
    </source>
</evidence>
<dbReference type="EMBL" id="SLWM01000038">
    <property type="protein sequence ID" value="TCO09953.1"/>
    <property type="molecule type" value="Genomic_DNA"/>
</dbReference>
<evidence type="ECO:0000256" key="11">
    <source>
        <dbReference type="ARBA" id="ARBA00022989"/>
    </source>
</evidence>
<dbReference type="InterPro" id="IPR036097">
    <property type="entry name" value="HisK_dim/P_sf"/>
</dbReference>
<dbReference type="InterPro" id="IPR025201">
    <property type="entry name" value="KdpD_TM"/>
</dbReference>
<evidence type="ECO:0000256" key="5">
    <source>
        <dbReference type="ARBA" id="ARBA00022553"/>
    </source>
</evidence>
<dbReference type="InterPro" id="IPR036890">
    <property type="entry name" value="HATPase_C_sf"/>
</dbReference>
<dbReference type="InterPro" id="IPR003661">
    <property type="entry name" value="HisK_dim/P_dom"/>
</dbReference>
<dbReference type="Gene3D" id="1.20.120.620">
    <property type="entry name" value="Backbone structure of the membrane domain of e. Coli histidine kinase receptor kdpd"/>
    <property type="match status" value="1"/>
</dbReference>
<feature type="domain" description="Histidine kinase" evidence="15">
    <location>
        <begin position="631"/>
        <end position="843"/>
    </location>
</feature>
<dbReference type="Pfam" id="PF00512">
    <property type="entry name" value="HisKA"/>
    <property type="match status" value="1"/>
</dbReference>
<evidence type="ECO:0000313" key="17">
    <source>
        <dbReference type="Proteomes" id="UP000295818"/>
    </source>
</evidence>
<evidence type="ECO:0000256" key="3">
    <source>
        <dbReference type="ARBA" id="ARBA00004236"/>
    </source>
</evidence>
<dbReference type="InterPro" id="IPR052023">
    <property type="entry name" value="Histidine_kinase_KdpD"/>
</dbReference>
<evidence type="ECO:0000313" key="16">
    <source>
        <dbReference type="EMBL" id="TCO09953.1"/>
    </source>
</evidence>
<evidence type="ECO:0000259" key="15">
    <source>
        <dbReference type="PROSITE" id="PS50109"/>
    </source>
</evidence>
<comment type="catalytic activity">
    <reaction evidence="1">
        <text>ATP + protein L-histidine = ADP + protein N-phospho-L-histidine.</text>
        <dbReference type="EC" id="2.7.13.3"/>
    </reaction>
</comment>